<dbReference type="InParanoid" id="G0EH57"/>
<dbReference type="Pfam" id="PF03966">
    <property type="entry name" value="Trm112p"/>
    <property type="match status" value="1"/>
</dbReference>
<dbReference type="OrthoDB" id="6467at2157"/>
<dbReference type="GeneID" id="11138609"/>
<evidence type="ECO:0008006" key="3">
    <source>
        <dbReference type="Google" id="ProtNLM"/>
    </source>
</evidence>
<evidence type="ECO:0000313" key="2">
    <source>
        <dbReference type="Proteomes" id="UP000001037"/>
    </source>
</evidence>
<name>G0EH57_PYRF1</name>
<dbReference type="RefSeq" id="WP_014026958.1">
    <property type="nucleotide sequence ID" value="NC_015931.1"/>
</dbReference>
<dbReference type="EMBL" id="CP002838">
    <property type="protein sequence ID" value="AEM39281.1"/>
    <property type="molecule type" value="Genomic_DNA"/>
</dbReference>
<organism evidence="1 2">
    <name type="scientific">Pyrolobus fumarii (strain DSM 11204 / 1A)</name>
    <dbReference type="NCBI Taxonomy" id="694429"/>
    <lineage>
        <taxon>Archaea</taxon>
        <taxon>Thermoproteota</taxon>
        <taxon>Thermoprotei</taxon>
        <taxon>Desulfurococcales</taxon>
        <taxon>Pyrodictiaceae</taxon>
        <taxon>Pyrolobus</taxon>
    </lineage>
</organism>
<keyword evidence="2" id="KW-1185">Reference proteome</keyword>
<protein>
    <recommendedName>
        <fullName evidence="3">Trm112p-like protein</fullName>
    </recommendedName>
</protein>
<dbReference type="STRING" id="694429.Pyrfu_1423"/>
<dbReference type="InterPro" id="IPR005651">
    <property type="entry name" value="Trm112-like"/>
</dbReference>
<gene>
    <name evidence="1" type="ordered locus">Pyrfu_1423</name>
</gene>
<evidence type="ECO:0000313" key="1">
    <source>
        <dbReference type="EMBL" id="AEM39281.1"/>
    </source>
</evidence>
<dbReference type="SUPFAM" id="SSF158997">
    <property type="entry name" value="Trm112p-like"/>
    <property type="match status" value="1"/>
</dbReference>
<reference evidence="1 2" key="1">
    <citation type="journal article" date="2011" name="Stand. Genomic Sci.">
        <title>Complete genome sequence of the hyperthermophilic chemolithoautotroph Pyrolobus fumarii type strain (1A).</title>
        <authorList>
            <person name="Anderson I."/>
            <person name="Goker M."/>
            <person name="Nolan M."/>
            <person name="Lucas S."/>
            <person name="Hammon N."/>
            <person name="Deshpande S."/>
            <person name="Cheng J.F."/>
            <person name="Tapia R."/>
            <person name="Han C."/>
            <person name="Goodwin L."/>
            <person name="Pitluck S."/>
            <person name="Huntemann M."/>
            <person name="Liolios K."/>
            <person name="Ivanova N."/>
            <person name="Pagani I."/>
            <person name="Mavromatis K."/>
            <person name="Ovchinikova G."/>
            <person name="Pati A."/>
            <person name="Chen A."/>
            <person name="Palaniappan K."/>
            <person name="Land M."/>
            <person name="Hauser L."/>
            <person name="Brambilla E.M."/>
            <person name="Huber H."/>
            <person name="Yasawong M."/>
            <person name="Rohde M."/>
            <person name="Spring S."/>
            <person name="Abt B."/>
            <person name="Sikorski J."/>
            <person name="Wirth R."/>
            <person name="Detter J.C."/>
            <person name="Woyke T."/>
            <person name="Bristow J."/>
            <person name="Eisen J.A."/>
            <person name="Markowitz V."/>
            <person name="Hugenholtz P."/>
            <person name="Kyrpides N.C."/>
            <person name="Klenk H.P."/>
            <person name="Lapidus A."/>
        </authorList>
    </citation>
    <scope>NUCLEOTIDE SEQUENCE [LARGE SCALE GENOMIC DNA]</scope>
    <source>
        <strain evidence="2">DSM 11204 / 1A</strain>
    </source>
</reference>
<dbReference type="KEGG" id="pfm:Pyrfu_1423"/>
<accession>G0EH57</accession>
<sequence>MKYRFMDIAACPMCRHFPLELYVIETREYPEREEQIKKLLEQYEPPLCELYCYRLQQPIGQSIEQAKEEIREKNLCLECLKVEVVTGVIYCPNCGRWYPIIDEIPRMLPDELRKKGEDLRFLRKYADRLPEKIVKGGKPWNLSESGEEE</sequence>
<dbReference type="Proteomes" id="UP000001037">
    <property type="component" value="Chromosome"/>
</dbReference>
<proteinExistence type="predicted"/>
<dbReference type="HOGENOM" id="CLU_155659_4_3_2"/>
<dbReference type="eggNOG" id="arCOG04124">
    <property type="taxonomic scope" value="Archaea"/>
</dbReference>
<dbReference type="AlphaFoldDB" id="G0EH57"/>
<dbReference type="Gene3D" id="2.20.25.10">
    <property type="match status" value="1"/>
</dbReference>